<organism evidence="3 4">
    <name type="scientific">Fuerstiella marisgermanici</name>
    <dbReference type="NCBI Taxonomy" id="1891926"/>
    <lineage>
        <taxon>Bacteria</taxon>
        <taxon>Pseudomonadati</taxon>
        <taxon>Planctomycetota</taxon>
        <taxon>Planctomycetia</taxon>
        <taxon>Planctomycetales</taxon>
        <taxon>Planctomycetaceae</taxon>
        <taxon>Fuerstiella</taxon>
    </lineage>
</organism>
<name>A0A1P8WDQ5_9PLAN</name>
<dbReference type="AlphaFoldDB" id="A0A1P8WDQ5"/>
<feature type="region of interest" description="Disordered" evidence="1">
    <location>
        <begin position="143"/>
        <end position="235"/>
    </location>
</feature>
<dbReference type="Pfam" id="PF14258">
    <property type="entry name" value="DUF4350"/>
    <property type="match status" value="1"/>
</dbReference>
<dbReference type="InterPro" id="IPR025646">
    <property type="entry name" value="DUF4350"/>
</dbReference>
<dbReference type="Proteomes" id="UP000187735">
    <property type="component" value="Chromosome"/>
</dbReference>
<evidence type="ECO:0000313" key="3">
    <source>
        <dbReference type="EMBL" id="APZ92190.1"/>
    </source>
</evidence>
<accession>A0A1P8WDQ5</accession>
<proteinExistence type="predicted"/>
<keyword evidence="4" id="KW-1185">Reference proteome</keyword>
<dbReference type="OrthoDB" id="279395at2"/>
<evidence type="ECO:0000256" key="1">
    <source>
        <dbReference type="SAM" id="MobiDB-lite"/>
    </source>
</evidence>
<evidence type="ECO:0000259" key="2">
    <source>
        <dbReference type="Pfam" id="PF14258"/>
    </source>
</evidence>
<protein>
    <recommendedName>
        <fullName evidence="2">DUF4350 domain-containing protein</fullName>
    </recommendedName>
</protein>
<sequence>MKKKRRLQRSDMLWLAAVALLVLLQFWWLPGDPGTPDDTYSSTIQGKRGFFQTLEQLSKAGLLPPVRREAAKLIPDEPCTLVVLSPDRYPDENEQAELTKFVYNGGSLVFAPNWTSPDCHIRGLSIKTEREWFASEEIAVAPAPVNPANGTSSDGTPPPADAGEPVMQAEAEENPADAVPRTAAPPVQNSPPQKQPRSKQNKNMPVDEGVIRNPLGHTPISPPTPPTEAADSNDAENLSTDIAELEIESQLIPGTFPWRSHATLVDQGLRPVVLVQTTSGDVQAAAWQYAQGLVLASASSDVFSNRAMLDEAQAELAIRLIEYAHAHHINNSSLNQLSDDPQIVVSEFLNASDAYRGTAVLMSPTLRSGTLQLITIALLAGWFGFHRFGPAKQDMSIQRRSLTESAAAVGNLHFRTGSGNEAVRNYLDYMKTQLQKMFGRSVHLTDTATIAARSGMLPEDVERRVRRATVLGNDHSVNTSQAADAIRGLSEILNRLQGIR</sequence>
<dbReference type="RefSeq" id="WP_145944067.1">
    <property type="nucleotide sequence ID" value="NZ_CP017641.1"/>
</dbReference>
<dbReference type="KEGG" id="fmr:Fuma_01799"/>
<dbReference type="STRING" id="1891926.Fuma_01799"/>
<dbReference type="EMBL" id="CP017641">
    <property type="protein sequence ID" value="APZ92190.1"/>
    <property type="molecule type" value="Genomic_DNA"/>
</dbReference>
<feature type="domain" description="DUF4350" evidence="2">
    <location>
        <begin position="40"/>
        <end position="321"/>
    </location>
</feature>
<reference evidence="3 4" key="1">
    <citation type="journal article" date="2016" name="Front. Microbiol.">
        <title>Fuerstia marisgermanicae gen. nov., sp. nov., an Unusual Member of the Phylum Planctomycetes from the German Wadden Sea.</title>
        <authorList>
            <person name="Kohn T."/>
            <person name="Heuer A."/>
            <person name="Jogler M."/>
            <person name="Vollmers J."/>
            <person name="Boedeker C."/>
            <person name="Bunk B."/>
            <person name="Rast P."/>
            <person name="Borchert D."/>
            <person name="Glockner I."/>
            <person name="Freese H.M."/>
            <person name="Klenk H.P."/>
            <person name="Overmann J."/>
            <person name="Kaster A.K."/>
            <person name="Rohde M."/>
            <person name="Wiegand S."/>
            <person name="Jogler C."/>
        </authorList>
    </citation>
    <scope>NUCLEOTIDE SEQUENCE [LARGE SCALE GENOMIC DNA]</scope>
    <source>
        <strain evidence="3 4">NH11</strain>
    </source>
</reference>
<gene>
    <name evidence="3" type="ORF">Fuma_01799</name>
</gene>
<evidence type="ECO:0000313" key="4">
    <source>
        <dbReference type="Proteomes" id="UP000187735"/>
    </source>
</evidence>